<keyword evidence="7" id="KW-0215">Deoxyribonucleotide synthesis</keyword>
<dbReference type="PANTHER" id="PTHR11573">
    <property type="entry name" value="RIBONUCLEOSIDE-DIPHOSPHATE REDUCTASE LARGE CHAIN"/>
    <property type="match status" value="1"/>
</dbReference>
<protein>
    <recommendedName>
        <fullName evidence="2">ribonucleoside-diphosphate reductase</fullName>
        <ecNumber evidence="2">1.17.4.1</ecNumber>
    </recommendedName>
</protein>
<dbReference type="InterPro" id="IPR005144">
    <property type="entry name" value="ATP-cone_dom"/>
</dbReference>
<keyword evidence="4" id="KW-0547">Nucleotide-binding</keyword>
<dbReference type="PRINTS" id="PR01183">
    <property type="entry name" value="RIBORDTASEM1"/>
</dbReference>
<dbReference type="InterPro" id="IPR013509">
    <property type="entry name" value="RNR_lsu_N"/>
</dbReference>
<evidence type="ECO:0000256" key="7">
    <source>
        <dbReference type="ARBA" id="ARBA00023116"/>
    </source>
</evidence>
<evidence type="ECO:0000256" key="4">
    <source>
        <dbReference type="ARBA" id="ARBA00022741"/>
    </source>
</evidence>
<dbReference type="EC" id="1.17.4.1" evidence="2"/>
<dbReference type="InterPro" id="IPR039718">
    <property type="entry name" value="Rrm1"/>
</dbReference>
<dbReference type="Pfam" id="PF02867">
    <property type="entry name" value="Ribonuc_red_lgC"/>
    <property type="match status" value="1"/>
</dbReference>
<keyword evidence="6" id="KW-0560">Oxidoreductase</keyword>
<dbReference type="SUPFAM" id="SSF48168">
    <property type="entry name" value="R1 subunit of ribonucleotide reductase, N-terminal domain"/>
    <property type="match status" value="1"/>
</dbReference>
<evidence type="ECO:0000256" key="6">
    <source>
        <dbReference type="ARBA" id="ARBA00023002"/>
    </source>
</evidence>
<dbReference type="PROSITE" id="PS50817">
    <property type="entry name" value="INTEIN_N_TER"/>
    <property type="match status" value="1"/>
</dbReference>
<sequence length="934" mass="106442">MFVIKRSGQKVPMRYDSITDRNLELSKDLDIDVAYLSKIVIQSLKNGMTTIEIDELAAETAAYMSSYEPDYDILAARIAISNHQKATSSSFYETMKMLYENINTHTGRKSNVINEHFMKFVETHKETIDNAIDYSKDFNYSYFGFKTLQRLYLLKVEKKIVERPQHMLMRVACAIHSNTNGGGDIIRAIQCYKDMAEGYYTHASPTLFNSGASRQQLSSCFLLDTDDDLKHIYETNLKCALISKHGGGIGVNITKVRAKGSPIHSTNGVSDGLIPMIKVFNSTAVYCNQSGKRKGSIAMYLEPWHPDVVEFLALRYNQPPEEIRARDIFLALWVNDLFMKRVEEDGMWSLFCPSVVPQLAETYGEEFEKIYIQAEQEKKYMKQMKARELLEKITHAQIETGLPYILYKDSINKKSMQSNIGIIRSSNLCVSGDTKILTKQGHIEIKRLVNKETEIWNGFEWSTVTPKKTGENQPLLKVELSNGITIKCTEYHKFPIVNESENDYYELIDAIKLCKGQKILKYSFPSLYEESFKDFNLDTSKNINLTIKSVNILSGLHDTFCFTENKRNLGMFNGVLLGNCAEIVEVTNGSSTAVCNLASISLPKYIRYIDGHPDFDHEKLYQITKTIVRNIDNIIDINYYPIDEAKKNNTDYRPMGIGIQGLADVFAIFKAPWGSPIADTLNRYIFETIYYAAVEASHELALERGSYSAFEESPYSKGILQYHLWNEQPKSVHWNWKALEEKVKKGMRNSLLIALMPTASSSQILGNNECFEAFTSNLYSRSTLAGDFIILNKHLARDLKEIGLWNKDIVNKIIENDGSVQAIEEIPDHIKEVYKTVWEIKQSTIVKYAAMRAPFVDQTQSMNIFFEHPTNKLLSSLHMAGWKAGLKTGNYYIRSKPSRNAVKFSILKEKKGKEYVKDGKKMICTEDVCVACSS</sequence>
<dbReference type="GO" id="GO:0009263">
    <property type="term" value="P:deoxyribonucleotide biosynthetic process"/>
    <property type="evidence" value="ECO:0007669"/>
    <property type="project" value="UniProtKB-KW"/>
</dbReference>
<organism evidence="9">
    <name type="scientific">viral metagenome</name>
    <dbReference type="NCBI Taxonomy" id="1070528"/>
    <lineage>
        <taxon>unclassified sequences</taxon>
        <taxon>metagenomes</taxon>
        <taxon>organismal metagenomes</taxon>
    </lineage>
</organism>
<dbReference type="PROSITE" id="PS51161">
    <property type="entry name" value="ATP_CONE"/>
    <property type="match status" value="1"/>
</dbReference>
<dbReference type="SMART" id="SM00306">
    <property type="entry name" value="HintN"/>
    <property type="match status" value="1"/>
</dbReference>
<dbReference type="EMBL" id="MN739934">
    <property type="protein sequence ID" value="QHT78532.1"/>
    <property type="molecule type" value="Genomic_DNA"/>
</dbReference>
<dbReference type="AlphaFoldDB" id="A0A6C0HD17"/>
<dbReference type="CDD" id="cd01679">
    <property type="entry name" value="RNR_I"/>
    <property type="match status" value="1"/>
</dbReference>
<dbReference type="GO" id="GO:0005971">
    <property type="term" value="C:ribonucleoside-diphosphate reductase complex"/>
    <property type="evidence" value="ECO:0007669"/>
    <property type="project" value="TreeGrafter"/>
</dbReference>
<reference evidence="9" key="1">
    <citation type="journal article" date="2020" name="Nature">
        <title>Giant virus diversity and host interactions through global metagenomics.</title>
        <authorList>
            <person name="Schulz F."/>
            <person name="Roux S."/>
            <person name="Paez-Espino D."/>
            <person name="Jungbluth S."/>
            <person name="Walsh D.A."/>
            <person name="Denef V.J."/>
            <person name="McMahon K.D."/>
            <person name="Konstantinidis K.T."/>
            <person name="Eloe-Fadrosh E.A."/>
            <person name="Kyrpides N.C."/>
            <person name="Woyke T."/>
        </authorList>
    </citation>
    <scope>NUCLEOTIDE SEQUENCE</scope>
    <source>
        <strain evidence="9">GVMAG-M-3300023179-92</strain>
    </source>
</reference>
<dbReference type="Gene3D" id="3.20.70.20">
    <property type="match status" value="2"/>
</dbReference>
<dbReference type="NCBIfam" id="TIGR01445">
    <property type="entry name" value="intein_Nterm"/>
    <property type="match status" value="1"/>
</dbReference>
<dbReference type="GO" id="GO:0004748">
    <property type="term" value="F:ribonucleoside-diphosphate reductase activity, thioredoxin disulfide as acceptor"/>
    <property type="evidence" value="ECO:0007669"/>
    <property type="project" value="UniProtKB-EC"/>
</dbReference>
<dbReference type="InterPro" id="IPR006141">
    <property type="entry name" value="Intein_N"/>
</dbReference>
<dbReference type="GO" id="GO:0016539">
    <property type="term" value="P:intein-mediated protein splicing"/>
    <property type="evidence" value="ECO:0007669"/>
    <property type="project" value="InterPro"/>
</dbReference>
<keyword evidence="3" id="KW-0021">Allosteric enzyme</keyword>
<dbReference type="InterPro" id="IPR000788">
    <property type="entry name" value="RNR_lg_C"/>
</dbReference>
<dbReference type="PROSITE" id="PS00089">
    <property type="entry name" value="RIBORED_LARGE"/>
    <property type="match status" value="1"/>
</dbReference>
<evidence type="ECO:0000256" key="5">
    <source>
        <dbReference type="ARBA" id="ARBA00022840"/>
    </source>
</evidence>
<evidence type="ECO:0000256" key="2">
    <source>
        <dbReference type="ARBA" id="ARBA00012274"/>
    </source>
</evidence>
<evidence type="ECO:0000256" key="3">
    <source>
        <dbReference type="ARBA" id="ARBA00022533"/>
    </source>
</evidence>
<dbReference type="SUPFAM" id="SSF51294">
    <property type="entry name" value="Hedgehog/intein (Hint) domain"/>
    <property type="match status" value="1"/>
</dbReference>
<dbReference type="PANTHER" id="PTHR11573:SF6">
    <property type="entry name" value="RIBONUCLEOSIDE-DIPHOSPHATE REDUCTASE LARGE SUBUNIT"/>
    <property type="match status" value="1"/>
</dbReference>
<dbReference type="NCBIfam" id="TIGR02506">
    <property type="entry name" value="NrdE_NrdA"/>
    <property type="match status" value="1"/>
</dbReference>
<evidence type="ECO:0000259" key="8">
    <source>
        <dbReference type="PROSITE" id="PS51161"/>
    </source>
</evidence>
<name>A0A6C0HD17_9ZZZZ</name>
<proteinExistence type="inferred from homology"/>
<keyword evidence="5" id="KW-0067">ATP-binding</keyword>
<accession>A0A6C0HD17</accession>
<dbReference type="SUPFAM" id="SSF51998">
    <property type="entry name" value="PFL-like glycyl radical enzymes"/>
    <property type="match status" value="1"/>
</dbReference>
<evidence type="ECO:0000313" key="9">
    <source>
        <dbReference type="EMBL" id="QHT78532.1"/>
    </source>
</evidence>
<dbReference type="InterPro" id="IPR036844">
    <property type="entry name" value="Hint_dom_sf"/>
</dbReference>
<dbReference type="InterPro" id="IPR003587">
    <property type="entry name" value="Hint_dom_N"/>
</dbReference>
<dbReference type="UniPathway" id="UPA00326"/>
<comment type="similarity">
    <text evidence="1">Belongs to the ribonucleoside diphosphate reductase large chain family.</text>
</comment>
<dbReference type="Pfam" id="PF00317">
    <property type="entry name" value="Ribonuc_red_lgN"/>
    <property type="match status" value="1"/>
</dbReference>
<dbReference type="GO" id="GO:0005524">
    <property type="term" value="F:ATP binding"/>
    <property type="evidence" value="ECO:0007669"/>
    <property type="project" value="UniProtKB-KW"/>
</dbReference>
<dbReference type="InterPro" id="IPR013346">
    <property type="entry name" value="NrdE_NrdA_C"/>
</dbReference>
<feature type="domain" description="ATP-cone" evidence="8">
    <location>
        <begin position="1"/>
        <end position="89"/>
    </location>
</feature>
<dbReference type="Pfam" id="PF03477">
    <property type="entry name" value="ATP-cone"/>
    <property type="match status" value="1"/>
</dbReference>
<dbReference type="InterPro" id="IPR008926">
    <property type="entry name" value="RNR_R1-su_N"/>
</dbReference>
<evidence type="ECO:0000256" key="1">
    <source>
        <dbReference type="ARBA" id="ARBA00010406"/>
    </source>
</evidence>